<feature type="domain" description="Mutator-like transposase" evidence="2">
    <location>
        <begin position="76"/>
        <end position="222"/>
    </location>
</feature>
<comment type="caution">
    <text evidence="3">The sequence shown here is derived from an EMBL/GenBank/DDBJ whole genome shotgun (WGS) entry which is preliminary data.</text>
</comment>
<feature type="region of interest" description="Disordered" evidence="1">
    <location>
        <begin position="1"/>
        <end position="21"/>
    </location>
</feature>
<evidence type="ECO:0000259" key="2">
    <source>
        <dbReference type="Pfam" id="PF20700"/>
    </source>
</evidence>
<feature type="compositionally biased region" description="Pro residues" evidence="1">
    <location>
        <begin position="1"/>
        <end position="13"/>
    </location>
</feature>
<reference evidence="3" key="1">
    <citation type="submission" date="2023-10" db="EMBL/GenBank/DDBJ databases">
        <title>Genome assembly of Pristionchus species.</title>
        <authorList>
            <person name="Yoshida K."/>
            <person name="Sommer R.J."/>
        </authorList>
    </citation>
    <scope>NUCLEOTIDE SEQUENCE</scope>
    <source>
        <strain evidence="3">RS0144</strain>
    </source>
</reference>
<feature type="non-terminal residue" evidence="3">
    <location>
        <position position="587"/>
    </location>
</feature>
<protein>
    <recommendedName>
        <fullName evidence="2">Mutator-like transposase domain-containing protein</fullName>
    </recommendedName>
</protein>
<sequence length="587" mass="66717">TCILSPPSPPPSLFTPSSTRPLPLLRRKPPPCCTCCCKKEERREFKQDPNWTPPAPSTRNLPSSEYLVVSRESLLALLRKCTNCPKGENHLSFRMEGMAVTCTGECNSCPYKFTWGNSKVLNTSKCSNMERLRKINVDITYGAVITSIGGTKLHQICSLVGISPLSNNTFHRIKKLYVSPAVAQTFWKMQGKVIDALRERIEKGGKLHIAGDGSFDSRGYSGKWCRYFFLDAENNNEVLHYVIKHQSDTGSSVVKMQAAALEQGLRELSLMIGGIEGIASLVTDRHPGVTKMMRSKFPGIDHFFDPWHLFRNITLKLLTITKPNYMIPVRFWIRVIINRCYDAVITAQGNGELASEKFRAILLCMTGQHTFDKDPSFKHLKSCSHSAPTVNWIFIPGGIGGRIYNRLVSEVFTDKNIEDIKSVSWRLQTSTCDALAWRYASKDLYFTRPGHEMRTQLTMIHWNYLKHTIADGSRPVVKSYNNPTSKRVVWRNVRKSMTHPWREDIKRLTYQVRARMVETPDTTERKRKAALAQKRREIDRLTRPLVPSAADPNLEEEWSSDEEGEDDALVPPPLTPTQRLDGLIEES</sequence>
<accession>A0AAV5UFQ0</accession>
<proteinExistence type="predicted"/>
<keyword evidence="4" id="KW-1185">Reference proteome</keyword>
<dbReference type="Proteomes" id="UP001432027">
    <property type="component" value="Unassembled WGS sequence"/>
</dbReference>
<dbReference type="EMBL" id="BTSX01000006">
    <property type="protein sequence ID" value="GMT05737.1"/>
    <property type="molecule type" value="Genomic_DNA"/>
</dbReference>
<dbReference type="InterPro" id="IPR049012">
    <property type="entry name" value="Mutator_transp_dom"/>
</dbReference>
<feature type="region of interest" description="Disordered" evidence="1">
    <location>
        <begin position="540"/>
        <end position="587"/>
    </location>
</feature>
<organism evidence="3 4">
    <name type="scientific">Pristionchus entomophagus</name>
    <dbReference type="NCBI Taxonomy" id="358040"/>
    <lineage>
        <taxon>Eukaryota</taxon>
        <taxon>Metazoa</taxon>
        <taxon>Ecdysozoa</taxon>
        <taxon>Nematoda</taxon>
        <taxon>Chromadorea</taxon>
        <taxon>Rhabditida</taxon>
        <taxon>Rhabditina</taxon>
        <taxon>Diplogasteromorpha</taxon>
        <taxon>Diplogasteroidea</taxon>
        <taxon>Neodiplogasteridae</taxon>
        <taxon>Pristionchus</taxon>
    </lineage>
</organism>
<feature type="compositionally biased region" description="Acidic residues" evidence="1">
    <location>
        <begin position="553"/>
        <end position="568"/>
    </location>
</feature>
<name>A0AAV5UFQ0_9BILA</name>
<evidence type="ECO:0000313" key="3">
    <source>
        <dbReference type="EMBL" id="GMT05737.1"/>
    </source>
</evidence>
<evidence type="ECO:0000256" key="1">
    <source>
        <dbReference type="SAM" id="MobiDB-lite"/>
    </source>
</evidence>
<dbReference type="PANTHER" id="PTHR31751:SF42">
    <property type="entry name" value="PROTEIN CBG10204"/>
    <property type="match status" value="1"/>
</dbReference>
<dbReference type="PANTHER" id="PTHR31751">
    <property type="entry name" value="SI:CH211-108C17.2-RELATED-RELATED"/>
    <property type="match status" value="1"/>
</dbReference>
<dbReference type="AlphaFoldDB" id="A0AAV5UFQ0"/>
<dbReference type="Pfam" id="PF20700">
    <property type="entry name" value="Mutator"/>
    <property type="match status" value="1"/>
</dbReference>
<feature type="non-terminal residue" evidence="3">
    <location>
        <position position="1"/>
    </location>
</feature>
<evidence type="ECO:0000313" key="4">
    <source>
        <dbReference type="Proteomes" id="UP001432027"/>
    </source>
</evidence>
<gene>
    <name evidence="3" type="ORF">PENTCL1PPCAC_27911</name>
</gene>